<dbReference type="EMBL" id="JACGCM010002249">
    <property type="protein sequence ID" value="KAF6142628.1"/>
    <property type="molecule type" value="Genomic_DNA"/>
</dbReference>
<comment type="caution">
    <text evidence="2">The sequence shown here is derived from an EMBL/GenBank/DDBJ whole genome shotgun (WGS) entry which is preliminary data.</text>
</comment>
<dbReference type="PANTHER" id="PTHR34962:SF3">
    <property type="entry name" value="ABC SUBFAMILY C PROTEIN"/>
    <property type="match status" value="1"/>
</dbReference>
<evidence type="ECO:0000313" key="2">
    <source>
        <dbReference type="EMBL" id="KAF6142628.1"/>
    </source>
</evidence>
<dbReference type="Proteomes" id="UP000541444">
    <property type="component" value="Unassembled WGS sequence"/>
</dbReference>
<evidence type="ECO:0000313" key="3">
    <source>
        <dbReference type="Proteomes" id="UP000541444"/>
    </source>
</evidence>
<organism evidence="2 3">
    <name type="scientific">Kingdonia uniflora</name>
    <dbReference type="NCBI Taxonomy" id="39325"/>
    <lineage>
        <taxon>Eukaryota</taxon>
        <taxon>Viridiplantae</taxon>
        <taxon>Streptophyta</taxon>
        <taxon>Embryophyta</taxon>
        <taxon>Tracheophyta</taxon>
        <taxon>Spermatophyta</taxon>
        <taxon>Magnoliopsida</taxon>
        <taxon>Ranunculales</taxon>
        <taxon>Circaeasteraceae</taxon>
        <taxon>Kingdonia</taxon>
    </lineage>
</organism>
<proteinExistence type="predicted"/>
<accession>A0A7J7LJC2</accession>
<name>A0A7J7LJC2_9MAGN</name>
<evidence type="ECO:0000256" key="1">
    <source>
        <dbReference type="SAM" id="MobiDB-lite"/>
    </source>
</evidence>
<dbReference type="Pfam" id="PF11360">
    <property type="entry name" value="DUF3110"/>
    <property type="match status" value="1"/>
</dbReference>
<dbReference type="InterPro" id="IPR021503">
    <property type="entry name" value="DUF3110"/>
</dbReference>
<feature type="region of interest" description="Disordered" evidence="1">
    <location>
        <begin position="171"/>
        <end position="194"/>
    </location>
</feature>
<sequence length="610" mass="68027">MCFFLTSPTMAWARCSLSPPFPPSSPNNSAIITTPKTPLSYLLSPSKPTKRKNYLRPKLLKTLTKPPHDTQSLPQTPLQNPIQIHETSQHEDLNVSNDPIFVQVSREGEENDTHVSEIATDRVIESPGVFSTRLVLELVLYVMGIFVVRSVYSVWSFGSVDFDKKRLESVRSSMSSNESNGKTKDDVLMSGNGVYRDDDSQLEEKVKEIREMAREVRESEAKKASVNGLVSVTSTNDIVGKDVVSRDKTNTIQKEVNGRLSKLEKRLLSGREGNSNSYMVNGEEGVEQSDSKVKYEKHMFKRQAKLKSSLDRLGSKTKGFQSVLPDDASEESVLKVMDKEEVTKDSTDDEFSSIQDVSRSSKIEGESLKRRGGMKNDNIKARSGSSTLVGRGLPSSGTTSSFWELGRLLRLPGSLSVLLTLGGAIVFPFLGVPLQENWKWAGLKQHSHCPQCISQETNHGTVKPQESSGLKTISQVVQSEKMVKKHEDQLMDAHNDSWWLSLPYALAIVLHMGSEPEGPEGLYSLKMDDNSYTIAFEDRHDASHFCQILELFFDDLGDFSADIVPLSINELKDEVNSGTMKVVVVRKGQLRLYAGQPLPDVETTLRFFLR</sequence>
<feature type="compositionally biased region" description="Low complexity" evidence="1">
    <location>
        <begin position="171"/>
        <end position="180"/>
    </location>
</feature>
<reference evidence="2 3" key="1">
    <citation type="journal article" date="2020" name="IScience">
        <title>Genome Sequencing of the Endangered Kingdonia uniflora (Circaeasteraceae, Ranunculales) Reveals Potential Mechanisms of Evolutionary Specialization.</title>
        <authorList>
            <person name="Sun Y."/>
            <person name="Deng T."/>
            <person name="Zhang A."/>
            <person name="Moore M.J."/>
            <person name="Landis J.B."/>
            <person name="Lin N."/>
            <person name="Zhang H."/>
            <person name="Zhang X."/>
            <person name="Huang J."/>
            <person name="Zhang X."/>
            <person name="Sun H."/>
            <person name="Wang H."/>
        </authorList>
    </citation>
    <scope>NUCLEOTIDE SEQUENCE [LARGE SCALE GENOMIC DNA]</scope>
    <source>
        <strain evidence="2">TB1705</strain>
        <tissue evidence="2">Leaf</tissue>
    </source>
</reference>
<dbReference type="OrthoDB" id="1894577at2759"/>
<dbReference type="AlphaFoldDB" id="A0A7J7LJC2"/>
<dbReference type="PANTHER" id="PTHR34962">
    <property type="entry name" value="EMBRYO DEFECTIVE 1703-RELATED"/>
    <property type="match status" value="1"/>
</dbReference>
<gene>
    <name evidence="2" type="ORF">GIB67_015114</name>
</gene>
<protein>
    <submittedName>
        <fullName evidence="2">Uncharacterized protein</fullName>
    </submittedName>
</protein>
<feature type="region of interest" description="Disordered" evidence="1">
    <location>
        <begin position="372"/>
        <end position="392"/>
    </location>
</feature>
<keyword evidence="3" id="KW-1185">Reference proteome</keyword>